<evidence type="ECO:0000256" key="1">
    <source>
        <dbReference type="ARBA" id="ARBA00022679"/>
    </source>
</evidence>
<dbReference type="RefSeq" id="WP_378301408.1">
    <property type="nucleotide sequence ID" value="NZ_JBHTJA010000046.1"/>
</dbReference>
<dbReference type="EMBL" id="JBHTJA010000046">
    <property type="protein sequence ID" value="MFD0903028.1"/>
    <property type="molecule type" value="Genomic_DNA"/>
</dbReference>
<dbReference type="Gene3D" id="3.30.1540.10">
    <property type="entry name" value="formyl-coa transferase, domain 3"/>
    <property type="match status" value="1"/>
</dbReference>
<feature type="region of interest" description="Disordered" evidence="2">
    <location>
        <begin position="346"/>
        <end position="390"/>
    </location>
</feature>
<comment type="caution">
    <text evidence="3">The sequence shown here is derived from an EMBL/GenBank/DDBJ whole genome shotgun (WGS) entry which is preliminary data.</text>
</comment>
<dbReference type="InterPro" id="IPR003673">
    <property type="entry name" value="CoA-Trfase_fam_III"/>
</dbReference>
<protein>
    <submittedName>
        <fullName evidence="3">CaiB/BaiF CoA transferase family protein</fullName>
    </submittedName>
</protein>
<evidence type="ECO:0000256" key="2">
    <source>
        <dbReference type="SAM" id="MobiDB-lite"/>
    </source>
</evidence>
<dbReference type="SUPFAM" id="SSF89796">
    <property type="entry name" value="CoA-transferase family III (CaiB/BaiF)"/>
    <property type="match status" value="1"/>
</dbReference>
<dbReference type="GO" id="GO:0016740">
    <property type="term" value="F:transferase activity"/>
    <property type="evidence" value="ECO:0007669"/>
    <property type="project" value="UniProtKB-KW"/>
</dbReference>
<dbReference type="Proteomes" id="UP001596972">
    <property type="component" value="Unassembled WGS sequence"/>
</dbReference>
<evidence type="ECO:0000313" key="4">
    <source>
        <dbReference type="Proteomes" id="UP001596972"/>
    </source>
</evidence>
<dbReference type="InterPro" id="IPR044855">
    <property type="entry name" value="CoA-Trfase_III_dom3_sf"/>
</dbReference>
<dbReference type="Pfam" id="PF02515">
    <property type="entry name" value="CoA_transf_3"/>
    <property type="match status" value="1"/>
</dbReference>
<sequence length="390" mass="40697">MTDSPLSGLLVADFSRVLAGPLATMTMADLGATVIKIERPGTGDDTRHWGPPWLAGTDGASAYFDCLNRGKHSVALDLDAPADRDAAAELVRRADVLVENFRPGVLARHGLDYPSARDLNPRLVYASITGFGDGAGAALPGYDFVVQAAGGLMSITGEPDGDPLKAGVALVDALTGKDALIGVLAALRHRDRTGAGQHVRVNLLSSLLGGLTNQVAAYLTTGDAPARMGNRHPSIAPYETLRCADGLLAVAVGTDAQFARFAAALGVDGLARDPRFAANAARVANRPELVAELERALAARTARDWEERLHTAGIACAPVNDIASAVRYADDLGLAPVLDLGPGRPGQIRTPIDLSAAPPHVPSPPPGLDEHGDTVRAWLREPSDTPWSTP</sequence>
<name>A0ABW3EVT2_9ACTN</name>
<dbReference type="PANTHER" id="PTHR48207:SF3">
    <property type="entry name" value="SUCCINATE--HYDROXYMETHYLGLUTARATE COA-TRANSFERASE"/>
    <property type="match status" value="1"/>
</dbReference>
<evidence type="ECO:0000313" key="3">
    <source>
        <dbReference type="EMBL" id="MFD0903028.1"/>
    </source>
</evidence>
<dbReference type="InterPro" id="IPR050483">
    <property type="entry name" value="CoA-transferase_III_domain"/>
</dbReference>
<dbReference type="Gene3D" id="3.40.50.10540">
    <property type="entry name" value="Crotonobetainyl-coa:carnitine coa-transferase, domain 1"/>
    <property type="match status" value="1"/>
</dbReference>
<proteinExistence type="predicted"/>
<dbReference type="InterPro" id="IPR023606">
    <property type="entry name" value="CoA-Trfase_III_dom_1_sf"/>
</dbReference>
<gene>
    <name evidence="3" type="ORF">ACFQ11_21720</name>
</gene>
<accession>A0ABW3EVT2</accession>
<reference evidence="4" key="1">
    <citation type="journal article" date="2019" name="Int. J. Syst. Evol. Microbiol.">
        <title>The Global Catalogue of Microorganisms (GCM) 10K type strain sequencing project: providing services to taxonomists for standard genome sequencing and annotation.</title>
        <authorList>
            <consortium name="The Broad Institute Genomics Platform"/>
            <consortium name="The Broad Institute Genome Sequencing Center for Infectious Disease"/>
            <person name="Wu L."/>
            <person name="Ma J."/>
        </authorList>
    </citation>
    <scope>NUCLEOTIDE SEQUENCE [LARGE SCALE GENOMIC DNA]</scope>
    <source>
        <strain evidence="4">JCM 31202</strain>
    </source>
</reference>
<organism evidence="3 4">
    <name type="scientific">Actinomadura sediminis</name>
    <dbReference type="NCBI Taxonomy" id="1038904"/>
    <lineage>
        <taxon>Bacteria</taxon>
        <taxon>Bacillati</taxon>
        <taxon>Actinomycetota</taxon>
        <taxon>Actinomycetes</taxon>
        <taxon>Streptosporangiales</taxon>
        <taxon>Thermomonosporaceae</taxon>
        <taxon>Actinomadura</taxon>
    </lineage>
</organism>
<keyword evidence="1 3" id="KW-0808">Transferase</keyword>
<feature type="compositionally biased region" description="Basic and acidic residues" evidence="2">
    <location>
        <begin position="368"/>
        <end position="383"/>
    </location>
</feature>
<keyword evidence="4" id="KW-1185">Reference proteome</keyword>
<dbReference type="PANTHER" id="PTHR48207">
    <property type="entry name" value="SUCCINATE--HYDROXYMETHYLGLUTARATE COA-TRANSFERASE"/>
    <property type="match status" value="1"/>
</dbReference>